<protein>
    <submittedName>
        <fullName evidence="3">Uncharacterized protein</fullName>
    </submittedName>
</protein>
<dbReference type="AlphaFoldDB" id="A0A024SI00"/>
<dbReference type="HOGENOM" id="CLU_021167_0_0_1"/>
<dbReference type="OrthoDB" id="4899228at2759"/>
<feature type="compositionally biased region" description="Pro residues" evidence="2">
    <location>
        <begin position="301"/>
        <end position="319"/>
    </location>
</feature>
<dbReference type="KEGG" id="trr:M419DRAFT_74552"/>
<reference evidence="4" key="1">
    <citation type="journal article" date="2013" name="Ind. Biotechnol.">
        <title>Comparative genomics analysis of Trichoderma reesei strains.</title>
        <authorList>
            <person name="Koike H."/>
            <person name="Aerts A."/>
            <person name="LaButti K."/>
            <person name="Grigoriev I.V."/>
            <person name="Baker S.E."/>
        </authorList>
    </citation>
    <scope>NUCLEOTIDE SEQUENCE [LARGE SCALE GENOMIC DNA]</scope>
    <source>
        <strain evidence="4">ATCC 56765 / BCRC 32924 / NRRL 11460 / Rut C-30</strain>
    </source>
</reference>
<proteinExistence type="predicted"/>
<gene>
    <name evidence="3" type="ORF">M419DRAFT_74552</name>
</gene>
<dbReference type="PANTHER" id="PTHR33488">
    <property type="entry name" value="ZGC:162509"/>
    <property type="match status" value="1"/>
</dbReference>
<organism evidence="3 4">
    <name type="scientific">Hypocrea jecorina (strain ATCC 56765 / BCRC 32924 / NRRL 11460 / Rut C-30)</name>
    <name type="common">Trichoderma reesei</name>
    <dbReference type="NCBI Taxonomy" id="1344414"/>
    <lineage>
        <taxon>Eukaryota</taxon>
        <taxon>Fungi</taxon>
        <taxon>Dikarya</taxon>
        <taxon>Ascomycota</taxon>
        <taxon>Pezizomycotina</taxon>
        <taxon>Sordariomycetes</taxon>
        <taxon>Hypocreomycetidae</taxon>
        <taxon>Hypocreales</taxon>
        <taxon>Hypocreaceae</taxon>
        <taxon>Trichoderma</taxon>
    </lineage>
</organism>
<feature type="region of interest" description="Disordered" evidence="2">
    <location>
        <begin position="295"/>
        <end position="327"/>
    </location>
</feature>
<dbReference type="PANTHER" id="PTHR33488:SF2">
    <property type="entry name" value="EARLY ENDOSOME ANTIGEN 1-LIKE"/>
    <property type="match status" value="1"/>
</dbReference>
<dbReference type="Proteomes" id="UP000024376">
    <property type="component" value="Unassembled WGS sequence"/>
</dbReference>
<evidence type="ECO:0000256" key="1">
    <source>
        <dbReference type="SAM" id="Coils"/>
    </source>
</evidence>
<sequence>MDSAQAELAVALKAQYDLDNRPDVTDDAVEEIRNSVIFQYNWEELLQSGPVALASIGSCFIACTSKGSDHIQLEPPEDGKFEYIKHASLNASLMDSANYGREAFLKAERNMLFVKQVSGRVSKRVADVVDTLMGKSLPTYLSWIQLGPQLTMIKVAADDCYNKVKEIDEKFERWLMHCMELHAACMQTQSTNDERLSTTEMHMAVAQTLLDSEKDSVEKTKKITSDFAKQVELATETFKQASEEYPSGWDIIGQQVVSSIAETTTAAIGQLVKGFASTLNPIAAASNGLDLFRSLVHGGKNPPPNGEAPPVQPTPPAPKPTERPHTEDPAHTYIIKDIVYFETLNAVLTKGKDGGVNWEEAAGKGGRASQSTYWVVSMLQSEFDNFRVVATSDEPSQTLLNAFTTALQIATAIQDEVKKSAGIGQRFPKAKSKEVKDWQKQWSSVYLSVQKLLATARSRPGTAASGLPIMVETEDPAIAIARTNAQTAVAQATLDAAKYRLSMAQKRLSTTQQLYLKSSQMMVEQQNKLAQVQAEIQKLSTTTADLNEVKQILIQAIGLIAQMKSQIANLCRFFGAIGATVDAVIKYNVQPFIDNISAITDEPTSKQASIAGIKYTDLSRTMIYQAVVTIKAYFSVFADIAGMWSELSQDDIMPGLSLVDAMSLTRKQEEQELKMRELVDWTQKAQDHIKQVAAEKRADVINGMGMRIRSIEATTKMLPPAPAVEAAIEEGTSAATQAGEDELTHKADVSPLKRFGMKR</sequence>
<accession>A0A024SI00</accession>
<dbReference type="EMBL" id="KI911142">
    <property type="protein sequence ID" value="ETS03807.1"/>
    <property type="molecule type" value="Genomic_DNA"/>
</dbReference>
<evidence type="ECO:0000313" key="4">
    <source>
        <dbReference type="Proteomes" id="UP000024376"/>
    </source>
</evidence>
<evidence type="ECO:0000313" key="3">
    <source>
        <dbReference type="EMBL" id="ETS03807.1"/>
    </source>
</evidence>
<keyword evidence="1" id="KW-0175">Coiled coil</keyword>
<name>A0A024SI00_HYPJR</name>
<evidence type="ECO:0000256" key="2">
    <source>
        <dbReference type="SAM" id="MobiDB-lite"/>
    </source>
</evidence>
<feature type="region of interest" description="Disordered" evidence="2">
    <location>
        <begin position="734"/>
        <end position="759"/>
    </location>
</feature>
<feature type="coiled-coil region" evidence="1">
    <location>
        <begin position="522"/>
        <end position="549"/>
    </location>
</feature>